<dbReference type="Proteomes" id="UP000017837">
    <property type="component" value="Unassembled WGS sequence"/>
</dbReference>
<proteinExistence type="predicted"/>
<dbReference type="RefSeq" id="WP_018083783.1">
    <property type="nucleotide sequence ID" value="NZ_AQWM01000043.1"/>
</dbReference>
<gene>
    <name evidence="1" type="ORF">ABENE_20475</name>
</gene>
<dbReference type="EMBL" id="AWGB01000072">
    <property type="protein sequence ID" value="ESQ82987.1"/>
    <property type="molecule type" value="Genomic_DNA"/>
</dbReference>
<reference evidence="1 2" key="1">
    <citation type="journal article" date="2014" name="Nature">
        <title>Sequential evolution of bacterial morphology by co-option of a developmental regulator.</title>
        <authorList>
            <person name="Jiang C."/>
            <person name="Brown P.J."/>
            <person name="Ducret A."/>
            <person name="Brun Y.V."/>
        </authorList>
    </citation>
    <scope>NUCLEOTIDE SEQUENCE [LARGE SCALE GENOMIC DNA]</scope>
    <source>
        <strain evidence="1 2">DSM 16100</strain>
    </source>
</reference>
<comment type="caution">
    <text evidence="1">The sequence shown here is derived from an EMBL/GenBank/DDBJ whole genome shotgun (WGS) entry which is preliminary data.</text>
</comment>
<evidence type="ECO:0000313" key="2">
    <source>
        <dbReference type="Proteomes" id="UP000017837"/>
    </source>
</evidence>
<dbReference type="AlphaFoldDB" id="V4NMF2"/>
<sequence>MYYEAVKSAFRCFPLDPPRNLAVGDYVRIALGGRVHHQGNLAKLLGVEIEFDEHIAEIEYMSDTVLKAGMGGSAPGTEANISFSNAPGLYLKGIRKVRRVRNLDSLFKALSSAKLDWSFHNRIVVETHYVENAELFCSGGTAADMKATYDASGIPVKVDANAAIERHQVLHMPNVTGTIAFSPVRIVFGFALPATSRDPKGYVVREMDASDPDEYESEAVGGEN</sequence>
<dbReference type="PATRIC" id="fig|1121022.4.peg.4195"/>
<accession>V4NMF2</accession>
<protein>
    <submittedName>
        <fullName evidence="1">Uncharacterized protein</fullName>
    </submittedName>
</protein>
<keyword evidence="2" id="KW-1185">Reference proteome</keyword>
<evidence type="ECO:0000313" key="1">
    <source>
        <dbReference type="EMBL" id="ESQ82987.1"/>
    </source>
</evidence>
<dbReference type="OrthoDB" id="9953209at2"/>
<name>V4NMF2_9CAUL</name>
<organism evidence="1 2">
    <name type="scientific">Asticcacaulis benevestitus DSM 16100 = ATCC BAA-896</name>
    <dbReference type="NCBI Taxonomy" id="1121022"/>
    <lineage>
        <taxon>Bacteria</taxon>
        <taxon>Pseudomonadati</taxon>
        <taxon>Pseudomonadota</taxon>
        <taxon>Alphaproteobacteria</taxon>
        <taxon>Caulobacterales</taxon>
        <taxon>Caulobacteraceae</taxon>
        <taxon>Asticcacaulis</taxon>
    </lineage>
</organism>